<feature type="domain" description="Sushi" evidence="6">
    <location>
        <begin position="214"/>
        <end position="274"/>
    </location>
</feature>
<evidence type="ECO:0000256" key="4">
    <source>
        <dbReference type="ARBA" id="ARBA00023157"/>
    </source>
</evidence>
<dbReference type="InterPro" id="IPR000436">
    <property type="entry name" value="Sushi_SCR_CCP_dom"/>
</dbReference>
<evidence type="ECO:0000259" key="6">
    <source>
        <dbReference type="PROSITE" id="PS50923"/>
    </source>
</evidence>
<accession>A0AAV6QB88</accession>
<keyword evidence="1 5" id="KW-0768">Sushi</keyword>
<evidence type="ECO:0000256" key="2">
    <source>
        <dbReference type="ARBA" id="ARBA00022729"/>
    </source>
</evidence>
<feature type="disulfide bond" evidence="5">
    <location>
        <begin position="99"/>
        <end position="126"/>
    </location>
</feature>
<feature type="domain" description="Sushi" evidence="6">
    <location>
        <begin position="149"/>
        <end position="210"/>
    </location>
</feature>
<evidence type="ECO:0000256" key="5">
    <source>
        <dbReference type="PROSITE-ProRule" id="PRU00302"/>
    </source>
</evidence>
<feature type="domain" description="Sushi" evidence="6">
    <location>
        <begin position="66"/>
        <end position="128"/>
    </location>
</feature>
<evidence type="ECO:0000313" key="8">
    <source>
        <dbReference type="Proteomes" id="UP000693946"/>
    </source>
</evidence>
<evidence type="ECO:0000256" key="3">
    <source>
        <dbReference type="ARBA" id="ARBA00022737"/>
    </source>
</evidence>
<keyword evidence="3" id="KW-0677">Repeat</keyword>
<dbReference type="FunFam" id="2.10.70.10:FF:000014">
    <property type="entry name" value="Membrane cofactor protein"/>
    <property type="match status" value="1"/>
</dbReference>
<organism evidence="7 8">
    <name type="scientific">Solea senegalensis</name>
    <name type="common">Senegalese sole</name>
    <dbReference type="NCBI Taxonomy" id="28829"/>
    <lineage>
        <taxon>Eukaryota</taxon>
        <taxon>Metazoa</taxon>
        <taxon>Chordata</taxon>
        <taxon>Craniata</taxon>
        <taxon>Vertebrata</taxon>
        <taxon>Euteleostomi</taxon>
        <taxon>Actinopterygii</taxon>
        <taxon>Neopterygii</taxon>
        <taxon>Teleostei</taxon>
        <taxon>Neoteleostei</taxon>
        <taxon>Acanthomorphata</taxon>
        <taxon>Carangaria</taxon>
        <taxon>Pleuronectiformes</taxon>
        <taxon>Pleuronectoidei</taxon>
        <taxon>Soleidae</taxon>
        <taxon>Solea</taxon>
    </lineage>
</organism>
<dbReference type="EMBL" id="JAGKHQ010000018">
    <property type="protein sequence ID" value="KAG7485797.1"/>
    <property type="molecule type" value="Genomic_DNA"/>
</dbReference>
<dbReference type="PANTHER" id="PTHR19325:SF570">
    <property type="entry name" value="COMPLEMENT COMPONENT 4 BINDING PROTEIN, MEMBRANE"/>
    <property type="match status" value="1"/>
</dbReference>
<keyword evidence="8" id="KW-1185">Reference proteome</keyword>
<evidence type="ECO:0000256" key="1">
    <source>
        <dbReference type="ARBA" id="ARBA00022659"/>
    </source>
</evidence>
<evidence type="ECO:0000313" key="7">
    <source>
        <dbReference type="EMBL" id="KAG7485797.1"/>
    </source>
</evidence>
<dbReference type="SMART" id="SM00032">
    <property type="entry name" value="CCP"/>
    <property type="match status" value="3"/>
</dbReference>
<dbReference type="Pfam" id="PF00084">
    <property type="entry name" value="Sushi"/>
    <property type="match status" value="3"/>
</dbReference>
<comment type="caution">
    <text evidence="5">Lacks conserved residue(s) required for the propagation of feature annotation.</text>
</comment>
<keyword evidence="2" id="KW-0732">Signal</keyword>
<dbReference type="PANTHER" id="PTHR19325">
    <property type="entry name" value="COMPLEMENT COMPONENT-RELATED SUSHI DOMAIN-CONTAINING"/>
    <property type="match status" value="1"/>
</dbReference>
<dbReference type="Proteomes" id="UP000693946">
    <property type="component" value="Linkage Group LG6"/>
</dbReference>
<dbReference type="CDD" id="cd00033">
    <property type="entry name" value="CCP"/>
    <property type="match status" value="3"/>
</dbReference>
<dbReference type="InterPro" id="IPR050350">
    <property type="entry name" value="Compl-Cell_Adhes-Reg"/>
</dbReference>
<keyword evidence="4 5" id="KW-1015">Disulfide bond</keyword>
<sequence length="275" mass="30093">MKDFQETSLFKSTKLLKIHFRASTWLPLSTLVAEPLTWPPRLIMITICRTSVLLGLVVTVAIAQGQSCSKPVAGPNMKLRNKFILSETFPNNSRVSFTCADGYMAAGWPRFITCTSGTWSPVKLNCQRFNCGSAGEVLYGRVDYPEGTQACDPPPPLANGDYSPKVEEVYFYGNMIRYSCDKGYALDGSKSAVCSESGQFMPRDPPECIYVGDVKCKDPGHLANGERTAGFQALHGYLSTVTFQCDSGYIMVGAGTITCGLDSNWSPGLPQCRFH</sequence>
<gene>
    <name evidence="7" type="ORF">JOB18_018492</name>
</gene>
<name>A0AAV6QB88_SOLSE</name>
<dbReference type="AlphaFoldDB" id="A0AAV6QB88"/>
<protein>
    <recommendedName>
        <fullName evidence="6">Sushi domain-containing protein</fullName>
    </recommendedName>
</protein>
<proteinExistence type="predicted"/>
<reference evidence="7 8" key="1">
    <citation type="journal article" date="2021" name="Sci. Rep.">
        <title>Chromosome anchoring in Senegalese sole (Solea senegalensis) reveals sex-associated markers and genome rearrangements in flatfish.</title>
        <authorList>
            <person name="Guerrero-Cozar I."/>
            <person name="Gomez-Garrido J."/>
            <person name="Berbel C."/>
            <person name="Martinez-Blanch J.F."/>
            <person name="Alioto T."/>
            <person name="Claros M.G."/>
            <person name="Gagnaire P.A."/>
            <person name="Manchado M."/>
        </authorList>
    </citation>
    <scope>NUCLEOTIDE SEQUENCE [LARGE SCALE GENOMIC DNA]</scope>
    <source>
        <strain evidence="7">Sse05_10M</strain>
    </source>
</reference>
<feature type="disulfide bond" evidence="5">
    <location>
        <begin position="151"/>
        <end position="194"/>
    </location>
</feature>
<feature type="disulfide bond" evidence="5">
    <location>
        <begin position="245"/>
        <end position="272"/>
    </location>
</feature>
<dbReference type="PROSITE" id="PS50923">
    <property type="entry name" value="SUSHI"/>
    <property type="match status" value="3"/>
</dbReference>
<comment type="caution">
    <text evidence="7">The sequence shown here is derived from an EMBL/GenBank/DDBJ whole genome shotgun (WGS) entry which is preliminary data.</text>
</comment>
<feature type="disulfide bond" evidence="5">
    <location>
        <begin position="216"/>
        <end position="259"/>
    </location>
</feature>